<evidence type="ECO:0000256" key="5">
    <source>
        <dbReference type="ARBA" id="ARBA00022723"/>
    </source>
</evidence>
<dbReference type="PANTHER" id="PTHR43069:SF2">
    <property type="entry name" value="FUMARYLACETOACETASE"/>
    <property type="match status" value="1"/>
</dbReference>
<dbReference type="GO" id="GO:0004334">
    <property type="term" value="F:fumarylacetoacetase activity"/>
    <property type="evidence" value="ECO:0007669"/>
    <property type="project" value="UniProtKB-EC"/>
</dbReference>
<evidence type="ECO:0000256" key="3">
    <source>
        <dbReference type="ARBA" id="ARBA00004782"/>
    </source>
</evidence>
<dbReference type="RefSeq" id="WP_346759955.1">
    <property type="nucleotide sequence ID" value="NZ_JAUJEB010000005.1"/>
</dbReference>
<dbReference type="PANTHER" id="PTHR43069">
    <property type="entry name" value="FUMARYLACETOACETASE"/>
    <property type="match status" value="1"/>
</dbReference>
<dbReference type="Proteomes" id="UP001172083">
    <property type="component" value="Unassembled WGS sequence"/>
</dbReference>
<dbReference type="EC" id="3.7.1.2" evidence="4"/>
<feature type="domain" description="Fumarylacetoacetase-like C-terminal" evidence="11">
    <location>
        <begin position="124"/>
        <end position="410"/>
    </location>
</feature>
<keyword evidence="9" id="KW-0828">Tyrosine catabolism</keyword>
<evidence type="ECO:0000256" key="9">
    <source>
        <dbReference type="ARBA" id="ARBA00022878"/>
    </source>
</evidence>
<dbReference type="InterPro" id="IPR036462">
    <property type="entry name" value="Fumarylacetoacetase_N_sf"/>
</dbReference>
<dbReference type="InterPro" id="IPR005959">
    <property type="entry name" value="Fumarylacetoacetase"/>
</dbReference>
<evidence type="ECO:0000256" key="10">
    <source>
        <dbReference type="ARBA" id="ARBA00023232"/>
    </source>
</evidence>
<evidence type="ECO:0000256" key="4">
    <source>
        <dbReference type="ARBA" id="ARBA00012094"/>
    </source>
</evidence>
<dbReference type="Pfam" id="PF09298">
    <property type="entry name" value="FAA_hydrolase_N"/>
    <property type="match status" value="1"/>
</dbReference>
<organism evidence="13 14">
    <name type="scientific">Agaribacillus aureus</name>
    <dbReference type="NCBI Taxonomy" id="3051825"/>
    <lineage>
        <taxon>Bacteria</taxon>
        <taxon>Pseudomonadati</taxon>
        <taxon>Bacteroidota</taxon>
        <taxon>Cytophagia</taxon>
        <taxon>Cytophagales</taxon>
        <taxon>Splendidivirgaceae</taxon>
        <taxon>Agaribacillus</taxon>
    </lineage>
</organism>
<keyword evidence="5" id="KW-0479">Metal-binding</keyword>
<keyword evidence="14" id="KW-1185">Reference proteome</keyword>
<dbReference type="SUPFAM" id="SSF56529">
    <property type="entry name" value="FAH"/>
    <property type="match status" value="1"/>
</dbReference>
<gene>
    <name evidence="13" type="primary">fahA</name>
    <name evidence="13" type="ORF">QQ020_21225</name>
</gene>
<feature type="domain" description="Fumarylacetoacetase N-terminal" evidence="12">
    <location>
        <begin position="19"/>
        <end position="117"/>
    </location>
</feature>
<keyword evidence="10" id="KW-0585">Phenylalanine catabolism</keyword>
<dbReference type="Gene3D" id="2.30.30.230">
    <property type="entry name" value="Fumarylacetoacetase, N-terminal domain"/>
    <property type="match status" value="1"/>
</dbReference>
<keyword evidence="6 13" id="KW-0378">Hydrolase</keyword>
<dbReference type="NCBIfam" id="TIGR01266">
    <property type="entry name" value="fum_ac_acetase"/>
    <property type="match status" value="1"/>
</dbReference>
<dbReference type="InterPro" id="IPR011234">
    <property type="entry name" value="Fumarylacetoacetase-like_C"/>
</dbReference>
<reference evidence="13" key="1">
    <citation type="submission" date="2023-06" db="EMBL/GenBank/DDBJ databases">
        <title>Genomic of Agaribacillus aureum.</title>
        <authorList>
            <person name="Wang G."/>
        </authorList>
    </citation>
    <scope>NUCLEOTIDE SEQUENCE</scope>
    <source>
        <strain evidence="13">BMA12</strain>
    </source>
</reference>
<dbReference type="Pfam" id="PF01557">
    <property type="entry name" value="FAA_hydrolase"/>
    <property type="match status" value="1"/>
</dbReference>
<dbReference type="InterPro" id="IPR015377">
    <property type="entry name" value="Fumarylacetoacetase_N"/>
</dbReference>
<evidence type="ECO:0000256" key="7">
    <source>
        <dbReference type="ARBA" id="ARBA00022837"/>
    </source>
</evidence>
<comment type="cofactor">
    <cofactor evidence="1">
        <name>Ca(2+)</name>
        <dbReference type="ChEBI" id="CHEBI:29108"/>
    </cofactor>
</comment>
<keyword evidence="7" id="KW-0106">Calcium</keyword>
<evidence type="ECO:0000256" key="8">
    <source>
        <dbReference type="ARBA" id="ARBA00022842"/>
    </source>
</evidence>
<dbReference type="EMBL" id="JAUJEB010000005">
    <property type="protein sequence ID" value="MDN5214616.1"/>
    <property type="molecule type" value="Genomic_DNA"/>
</dbReference>
<sequence>MAKLTSWVDVAPDSDFTIHNIPFGIFSNANNSPRIGVAIGDEILDLVAVAKLGCFDQLKIDKSVFNRPVLNDFIALGKPVTKKIRKEIQKLLSDKKSRIKGKSGILIPRKKAKMHMPVKIGDYTDFYSSVEHATNVGKMFRDPENALLPNWKHIPVGYHGRASSIVIDGTPIHRPKGQVLPKGKERPVFQASNRLDFELEIGFIIGKNSRLGNPVSTDKAEDHIFGLVLFNDWSARDIQKWEYVPLGPFLGKNFASAISPWVVTLEALEEFKVHGPKQTPRVLPYLRFEGAKNYDLNLEVAIKPQGGKETRVSYSNFKYMYWNMCQQLAHHTSNGCDVKIGDIMASGTISGKEDTSFGSMLELAWAGTKPLSLSDGSTRVFINDNDTVTLRGHGKKNGVRVGFGQVSNKIKPAR</sequence>
<proteinExistence type="predicted"/>
<comment type="pathway">
    <text evidence="3">Amino-acid degradation; L-phenylalanine degradation; acetoacetate and fumarate from L-phenylalanine: step 6/6.</text>
</comment>
<evidence type="ECO:0000256" key="2">
    <source>
        <dbReference type="ARBA" id="ARBA00001946"/>
    </source>
</evidence>
<evidence type="ECO:0000259" key="11">
    <source>
        <dbReference type="Pfam" id="PF01557"/>
    </source>
</evidence>
<dbReference type="Gene3D" id="3.90.850.10">
    <property type="entry name" value="Fumarylacetoacetase-like, C-terminal domain"/>
    <property type="match status" value="1"/>
</dbReference>
<comment type="cofactor">
    <cofactor evidence="2">
        <name>Mg(2+)</name>
        <dbReference type="ChEBI" id="CHEBI:18420"/>
    </cofactor>
</comment>
<comment type="caution">
    <text evidence="13">The sequence shown here is derived from an EMBL/GenBank/DDBJ whole genome shotgun (WGS) entry which is preliminary data.</text>
</comment>
<evidence type="ECO:0000313" key="14">
    <source>
        <dbReference type="Proteomes" id="UP001172083"/>
    </source>
</evidence>
<name>A0ABT8LC50_9BACT</name>
<accession>A0ABT8LC50</accession>
<evidence type="ECO:0000256" key="6">
    <source>
        <dbReference type="ARBA" id="ARBA00022801"/>
    </source>
</evidence>
<evidence type="ECO:0000313" key="13">
    <source>
        <dbReference type="EMBL" id="MDN5214616.1"/>
    </source>
</evidence>
<dbReference type="SUPFAM" id="SSF63433">
    <property type="entry name" value="Fumarylacetoacetate hydrolase, FAH, N-terminal domain"/>
    <property type="match status" value="1"/>
</dbReference>
<evidence type="ECO:0000259" key="12">
    <source>
        <dbReference type="Pfam" id="PF09298"/>
    </source>
</evidence>
<keyword evidence="8" id="KW-0460">Magnesium</keyword>
<protein>
    <recommendedName>
        <fullName evidence="4">fumarylacetoacetase</fullName>
        <ecNumber evidence="4">3.7.1.2</ecNumber>
    </recommendedName>
</protein>
<dbReference type="InterPro" id="IPR036663">
    <property type="entry name" value="Fumarylacetoacetase_C_sf"/>
</dbReference>
<evidence type="ECO:0000256" key="1">
    <source>
        <dbReference type="ARBA" id="ARBA00001913"/>
    </source>
</evidence>